<comment type="subunit">
    <text evidence="3 11">Homodimer.</text>
</comment>
<evidence type="ECO:0000256" key="1">
    <source>
        <dbReference type="ARBA" id="ARBA00001946"/>
    </source>
</evidence>
<dbReference type="Pfam" id="PF03744">
    <property type="entry name" value="BioW"/>
    <property type="match status" value="1"/>
</dbReference>
<dbReference type="GO" id="GO:0005524">
    <property type="term" value="F:ATP binding"/>
    <property type="evidence" value="ECO:0007669"/>
    <property type="project" value="UniProtKB-KW"/>
</dbReference>
<evidence type="ECO:0000256" key="9">
    <source>
        <dbReference type="ARBA" id="ARBA00022842"/>
    </source>
</evidence>
<evidence type="ECO:0000256" key="2">
    <source>
        <dbReference type="ARBA" id="ARBA00005075"/>
    </source>
</evidence>
<evidence type="ECO:0000313" key="12">
    <source>
        <dbReference type="EMBL" id="MCY8508843.1"/>
    </source>
</evidence>
<evidence type="ECO:0000256" key="6">
    <source>
        <dbReference type="ARBA" id="ARBA00022741"/>
    </source>
</evidence>
<keyword evidence="8 11" id="KW-0067">ATP-binding</keyword>
<accession>A0AAP3CRZ8</accession>
<evidence type="ECO:0000256" key="5">
    <source>
        <dbReference type="ARBA" id="ARBA00022598"/>
    </source>
</evidence>
<dbReference type="GO" id="GO:0042410">
    <property type="term" value="F:6-carboxyhexanoate-CoA ligase activity"/>
    <property type="evidence" value="ECO:0007669"/>
    <property type="project" value="UniProtKB-UniRule"/>
</dbReference>
<dbReference type="Proteomes" id="UP001075387">
    <property type="component" value="Unassembled WGS sequence"/>
</dbReference>
<comment type="function">
    <text evidence="11">Catalyzes the transformation of pimelate into pimeloyl-CoA with concomitant hydrolysis of ATP to AMP.</text>
</comment>
<comment type="caution">
    <text evidence="12">The sequence shown here is derived from an EMBL/GenBank/DDBJ whole genome shotgun (WGS) entry which is preliminary data.</text>
</comment>
<dbReference type="HAMAP" id="MF_00668">
    <property type="entry name" value="BioW"/>
    <property type="match status" value="1"/>
</dbReference>
<evidence type="ECO:0000256" key="4">
    <source>
        <dbReference type="ARBA" id="ARBA00012984"/>
    </source>
</evidence>
<proteinExistence type="inferred from homology"/>
<sequence length="264" mass="30078">MQEETFYSVRMRASMNGSHEDGGKHISGGERLIMFDNMKHTVNALLEKGLSHSRGKPDFMQIQFEEVHEPVKTIHPLPIKTNEVESPEEGQSLARFLLERAGVSKKVIEKAYKHIPEWRGIRGAVVVDIHSGNRIDQTLEKGVRVSRMDWPDANFENWALRNNMPSNSRIKEALALASKVSDHPAAVAELCWSDDPDYITGYVASHKLGYQRITAMKECGNEEGCRIFFADGSEDVNSYINYLVKQPIFIDWEEDDDSRVDRKK</sequence>
<evidence type="ECO:0000256" key="7">
    <source>
        <dbReference type="ARBA" id="ARBA00022756"/>
    </source>
</evidence>
<dbReference type="GO" id="GO:0000287">
    <property type="term" value="F:magnesium ion binding"/>
    <property type="evidence" value="ECO:0007669"/>
    <property type="project" value="UniProtKB-UniRule"/>
</dbReference>
<keyword evidence="5 11" id="KW-0436">Ligase</keyword>
<evidence type="ECO:0000313" key="13">
    <source>
        <dbReference type="Proteomes" id="UP001075387"/>
    </source>
</evidence>
<dbReference type="EMBL" id="JALAQA010000004">
    <property type="protein sequence ID" value="MCY8508843.1"/>
    <property type="molecule type" value="Genomic_DNA"/>
</dbReference>
<dbReference type="GO" id="GO:0009102">
    <property type="term" value="P:biotin biosynthetic process"/>
    <property type="evidence" value="ECO:0007669"/>
    <property type="project" value="UniProtKB-UniRule"/>
</dbReference>
<gene>
    <name evidence="11 12" type="primary">bioW</name>
    <name evidence="12" type="ORF">MOD07_04700</name>
</gene>
<comment type="similarity">
    <text evidence="11">Belongs to the BioW family.</text>
</comment>
<dbReference type="NCBIfam" id="NF002360">
    <property type="entry name" value="PRK01322.1"/>
    <property type="match status" value="1"/>
</dbReference>
<dbReference type="AlphaFoldDB" id="A0AAP3CRZ8"/>
<evidence type="ECO:0000256" key="11">
    <source>
        <dbReference type="HAMAP-Rule" id="MF_00668"/>
    </source>
</evidence>
<evidence type="ECO:0000256" key="10">
    <source>
        <dbReference type="ARBA" id="ARBA00049553"/>
    </source>
</evidence>
<dbReference type="EC" id="6.2.1.14" evidence="4 11"/>
<keyword evidence="6 11" id="KW-0547">Nucleotide-binding</keyword>
<comment type="catalytic activity">
    <reaction evidence="10 11">
        <text>heptanedioate + ATP + CoA = 6-carboxyhexanoyl-CoA + AMP + diphosphate</text>
        <dbReference type="Rhea" id="RHEA:14781"/>
        <dbReference type="ChEBI" id="CHEBI:30616"/>
        <dbReference type="ChEBI" id="CHEBI:33019"/>
        <dbReference type="ChEBI" id="CHEBI:36165"/>
        <dbReference type="ChEBI" id="CHEBI:57287"/>
        <dbReference type="ChEBI" id="CHEBI:57360"/>
        <dbReference type="ChEBI" id="CHEBI:456215"/>
        <dbReference type="EC" id="6.2.1.14"/>
    </reaction>
</comment>
<comment type="cofactor">
    <cofactor evidence="1 11">
        <name>Mg(2+)</name>
        <dbReference type="ChEBI" id="CHEBI:18420"/>
    </cofactor>
</comment>
<keyword evidence="7 11" id="KW-0093">Biotin biosynthesis</keyword>
<organism evidence="12 13">
    <name type="scientific">Bacillus mojavensis</name>
    <dbReference type="NCBI Taxonomy" id="72360"/>
    <lineage>
        <taxon>Bacteria</taxon>
        <taxon>Bacillati</taxon>
        <taxon>Bacillota</taxon>
        <taxon>Bacilli</taxon>
        <taxon>Bacillales</taxon>
        <taxon>Bacillaceae</taxon>
        <taxon>Bacillus</taxon>
    </lineage>
</organism>
<protein>
    <recommendedName>
        <fullName evidence="4 11">6-carboxyhexanoate--CoA ligase</fullName>
        <ecNumber evidence="4 11">6.2.1.14</ecNumber>
    </recommendedName>
    <alternativeName>
        <fullName evidence="11">Pimeloyl-CoA synthase</fullName>
    </alternativeName>
</protein>
<dbReference type="InterPro" id="IPR005499">
    <property type="entry name" value="BioW"/>
</dbReference>
<dbReference type="NCBIfam" id="TIGR01204">
    <property type="entry name" value="bioW"/>
    <property type="match status" value="1"/>
</dbReference>
<evidence type="ECO:0000256" key="8">
    <source>
        <dbReference type="ARBA" id="ARBA00022840"/>
    </source>
</evidence>
<comment type="pathway">
    <text evidence="2 11">Metabolic intermediate metabolism; pimeloyl-CoA biosynthesis; pimeloyl-CoA from pimelate: step 1/1.</text>
</comment>
<reference evidence="12" key="1">
    <citation type="submission" date="2022-02" db="EMBL/GenBank/DDBJ databases">
        <title>Crop Bioprotection Bacillus Genome Sequencing.</title>
        <authorList>
            <person name="Dunlap C."/>
        </authorList>
    </citation>
    <scope>NUCLEOTIDE SEQUENCE</scope>
    <source>
        <strain evidence="12">CK3O2B-54A</strain>
    </source>
</reference>
<evidence type="ECO:0000256" key="3">
    <source>
        <dbReference type="ARBA" id="ARBA00011738"/>
    </source>
</evidence>
<keyword evidence="9 11" id="KW-0460">Magnesium</keyword>
<name>A0AAP3CRZ8_BACMO</name>
<dbReference type="RefSeq" id="WP_268445325.1">
    <property type="nucleotide sequence ID" value="NZ_JALAQA010000004.1"/>
</dbReference>